<dbReference type="GO" id="GO:0016137">
    <property type="term" value="P:glycoside metabolic process"/>
    <property type="evidence" value="ECO:0007669"/>
    <property type="project" value="UniProtKB-ARBA"/>
</dbReference>
<dbReference type="InterPro" id="IPR024078">
    <property type="entry name" value="LmbE-like_dom_sf"/>
</dbReference>
<dbReference type="PANTHER" id="PTHR12993:SF28">
    <property type="entry name" value="LMBE FAMILY PROTEIN"/>
    <property type="match status" value="1"/>
</dbReference>
<evidence type="ECO:0000313" key="2">
    <source>
        <dbReference type="EMBL" id="GGM58817.1"/>
    </source>
</evidence>
<dbReference type="EMBL" id="BMMK01000014">
    <property type="protein sequence ID" value="GGM58817.1"/>
    <property type="molecule type" value="Genomic_DNA"/>
</dbReference>
<keyword evidence="3" id="KW-1185">Reference proteome</keyword>
<dbReference type="InterPro" id="IPR003737">
    <property type="entry name" value="GlcNAc_PI_deacetylase-related"/>
</dbReference>
<dbReference type="AlphaFoldDB" id="A0A8J3CFH2"/>
<comment type="caution">
    <text evidence="2">The sequence shown here is derived from an EMBL/GenBank/DDBJ whole genome shotgun (WGS) entry which is preliminary data.</text>
</comment>
<evidence type="ECO:0000313" key="3">
    <source>
        <dbReference type="Proteomes" id="UP000637578"/>
    </source>
</evidence>
<protein>
    <submittedName>
        <fullName evidence="2">GlcNAc-PI de-N-acetylase</fullName>
    </submittedName>
</protein>
<dbReference type="GO" id="GO:0016811">
    <property type="term" value="F:hydrolase activity, acting on carbon-nitrogen (but not peptide) bonds, in linear amides"/>
    <property type="evidence" value="ECO:0007669"/>
    <property type="project" value="TreeGrafter"/>
</dbReference>
<organism evidence="2 3">
    <name type="scientific">Longimycelium tulufanense</name>
    <dbReference type="NCBI Taxonomy" id="907463"/>
    <lineage>
        <taxon>Bacteria</taxon>
        <taxon>Bacillati</taxon>
        <taxon>Actinomycetota</taxon>
        <taxon>Actinomycetes</taxon>
        <taxon>Pseudonocardiales</taxon>
        <taxon>Pseudonocardiaceae</taxon>
        <taxon>Longimycelium</taxon>
    </lineage>
</organism>
<reference evidence="2" key="1">
    <citation type="journal article" date="2014" name="Int. J. Syst. Evol. Microbiol.">
        <title>Complete genome sequence of Corynebacterium casei LMG S-19264T (=DSM 44701T), isolated from a smear-ripened cheese.</title>
        <authorList>
            <consortium name="US DOE Joint Genome Institute (JGI-PGF)"/>
            <person name="Walter F."/>
            <person name="Albersmeier A."/>
            <person name="Kalinowski J."/>
            <person name="Ruckert C."/>
        </authorList>
    </citation>
    <scope>NUCLEOTIDE SEQUENCE</scope>
    <source>
        <strain evidence="2">CGMCC 4.5737</strain>
    </source>
</reference>
<dbReference type="Proteomes" id="UP000637578">
    <property type="component" value="Unassembled WGS sequence"/>
</dbReference>
<evidence type="ECO:0000256" key="1">
    <source>
        <dbReference type="ARBA" id="ARBA00022833"/>
    </source>
</evidence>
<reference evidence="2" key="2">
    <citation type="submission" date="2020-09" db="EMBL/GenBank/DDBJ databases">
        <authorList>
            <person name="Sun Q."/>
            <person name="Zhou Y."/>
        </authorList>
    </citation>
    <scope>NUCLEOTIDE SEQUENCE</scope>
    <source>
        <strain evidence="2">CGMCC 4.5737</strain>
    </source>
</reference>
<dbReference type="PANTHER" id="PTHR12993">
    <property type="entry name" value="N-ACETYLGLUCOSAMINYL-PHOSPHATIDYLINOSITOL DE-N-ACETYLASE-RELATED"/>
    <property type="match status" value="1"/>
</dbReference>
<proteinExistence type="predicted"/>
<gene>
    <name evidence="2" type="ORF">GCM10012275_32500</name>
</gene>
<sequence length="246" mass="27251">MAAMTEPSEVPAAQRALVVTAHPDDVDFGASGTVATWTSTGLRVAYCVCTSGEATGDPDLPRDAVAQQREREQIAAAAELGVSDTVFLRHPDGRLVPSLELRRDITRIIRQLRPHRVLTWSPEINWEQLVTSHPDHRAAGEATLAAVYPDARNPHSHPELLRDEGLVPWTVEELWVADGPMERRNEVVDVTEVFPITLAALWAHRSQTEHIDDLAERRRAWLSGTARRFGLPDGRLAEAFQVVQTG</sequence>
<dbReference type="Pfam" id="PF02585">
    <property type="entry name" value="PIG-L"/>
    <property type="match status" value="1"/>
</dbReference>
<dbReference type="SUPFAM" id="SSF102588">
    <property type="entry name" value="LmbE-like"/>
    <property type="match status" value="1"/>
</dbReference>
<accession>A0A8J3CFH2</accession>
<keyword evidence="1" id="KW-0862">Zinc</keyword>
<name>A0A8J3CFH2_9PSEU</name>
<dbReference type="Gene3D" id="3.40.50.10320">
    <property type="entry name" value="LmbE-like"/>
    <property type="match status" value="1"/>
</dbReference>